<keyword evidence="1" id="KW-0472">Membrane</keyword>
<dbReference type="InterPro" id="IPR050879">
    <property type="entry name" value="Acyltransferase_3"/>
</dbReference>
<evidence type="ECO:0000259" key="2">
    <source>
        <dbReference type="Pfam" id="PF01757"/>
    </source>
</evidence>
<accession>A0A317Q0F2</accession>
<feature type="transmembrane region" description="Helical" evidence="1">
    <location>
        <begin position="323"/>
        <end position="346"/>
    </location>
</feature>
<feature type="transmembrane region" description="Helical" evidence="1">
    <location>
        <begin position="253"/>
        <end position="276"/>
    </location>
</feature>
<evidence type="ECO:0000313" key="3">
    <source>
        <dbReference type="EMBL" id="PWW07829.1"/>
    </source>
</evidence>
<feature type="domain" description="Acyltransferase 3" evidence="2">
    <location>
        <begin position="11"/>
        <end position="343"/>
    </location>
</feature>
<feature type="transmembrane region" description="Helical" evidence="1">
    <location>
        <begin position="142"/>
        <end position="162"/>
    </location>
</feature>
<dbReference type="Proteomes" id="UP000246744">
    <property type="component" value="Unassembled WGS sequence"/>
</dbReference>
<feature type="transmembrane region" description="Helical" evidence="1">
    <location>
        <begin position="48"/>
        <end position="70"/>
    </location>
</feature>
<dbReference type="InterPro" id="IPR002656">
    <property type="entry name" value="Acyl_transf_3_dom"/>
</dbReference>
<feature type="transmembrane region" description="Helical" evidence="1">
    <location>
        <begin position="91"/>
        <end position="108"/>
    </location>
</feature>
<dbReference type="Pfam" id="PF01757">
    <property type="entry name" value="Acyl_transf_3"/>
    <property type="match status" value="1"/>
</dbReference>
<keyword evidence="4" id="KW-1185">Reference proteome</keyword>
<dbReference type="PANTHER" id="PTHR23028">
    <property type="entry name" value="ACETYLTRANSFERASE"/>
    <property type="match status" value="1"/>
</dbReference>
<sequence>MKTLNHSYLSRLDHLRFFAAVMVIIHHCRGSINYSGSITSLSDLASLWIRWGSSGVSLFLVLSGFLFCVIADAGRKDLQYGKFIKNRILRIAPLATLFVFIAICVNQNESTPMDVFRLLTLQLNTGSPGTGWGYKLYPMGPIWTIAVEFQFYLIFPFLAAFMGKNGIKAIAGIILAFILIKTSLVIFNGTGIYYRLYHSIIGRLDQLLIGMIAGYFYINGYFKNTRLIPLVMIVASIIGISIFMHLNSQMLKWFMPFSFTSEAVFWSLLIYGYVTFKIDINQRVDTILSYLGGLSFSMYLFHLAVAKALYMTVLSPHQTKVGALTNTLLFIIPLTIIISSITYRFIEKPFLELRVKYTK</sequence>
<name>A0A317Q0F2_9ENTR</name>
<keyword evidence="1" id="KW-0812">Transmembrane</keyword>
<feature type="transmembrane region" description="Helical" evidence="1">
    <location>
        <begin position="288"/>
        <end position="311"/>
    </location>
</feature>
<dbReference type="RefSeq" id="WP_281271486.1">
    <property type="nucleotide sequence ID" value="NZ_QGTS01000008.1"/>
</dbReference>
<dbReference type="GO" id="GO:0016747">
    <property type="term" value="F:acyltransferase activity, transferring groups other than amino-acyl groups"/>
    <property type="evidence" value="ECO:0007669"/>
    <property type="project" value="InterPro"/>
</dbReference>
<dbReference type="GO" id="GO:0009103">
    <property type="term" value="P:lipopolysaccharide biosynthetic process"/>
    <property type="evidence" value="ECO:0007669"/>
    <property type="project" value="TreeGrafter"/>
</dbReference>
<keyword evidence="1" id="KW-1133">Transmembrane helix</keyword>
<feature type="transmembrane region" description="Helical" evidence="1">
    <location>
        <begin position="169"/>
        <end position="194"/>
    </location>
</feature>
<proteinExistence type="predicted"/>
<reference evidence="3 4" key="1">
    <citation type="submission" date="2018-05" db="EMBL/GenBank/DDBJ databases">
        <title>Genomic Encyclopedia of Type Strains, Phase IV (KMG-IV): sequencing the most valuable type-strain genomes for metagenomic binning, comparative biology and taxonomic classification.</title>
        <authorList>
            <person name="Goeker M."/>
        </authorList>
    </citation>
    <scope>NUCLEOTIDE SEQUENCE [LARGE SCALE GENOMIC DNA]</scope>
    <source>
        <strain evidence="3 4">DSM 19579</strain>
    </source>
</reference>
<organism evidence="3 4">
    <name type="scientific">Mangrovibacter plantisponsor</name>
    <dbReference type="NCBI Taxonomy" id="451513"/>
    <lineage>
        <taxon>Bacteria</taxon>
        <taxon>Pseudomonadati</taxon>
        <taxon>Pseudomonadota</taxon>
        <taxon>Gammaproteobacteria</taxon>
        <taxon>Enterobacterales</taxon>
        <taxon>Enterobacteriaceae</taxon>
        <taxon>Mangrovibacter</taxon>
    </lineage>
</organism>
<evidence type="ECO:0000313" key="4">
    <source>
        <dbReference type="Proteomes" id="UP000246744"/>
    </source>
</evidence>
<gene>
    <name evidence="3" type="ORF">DES37_108257</name>
</gene>
<dbReference type="GO" id="GO:0016020">
    <property type="term" value="C:membrane"/>
    <property type="evidence" value="ECO:0007669"/>
    <property type="project" value="TreeGrafter"/>
</dbReference>
<dbReference type="PANTHER" id="PTHR23028:SF53">
    <property type="entry name" value="ACYL_TRANSF_3 DOMAIN-CONTAINING PROTEIN"/>
    <property type="match status" value="1"/>
</dbReference>
<protein>
    <submittedName>
        <fullName evidence="3">Peptidoglycan/LPS O-acetylase OafA/YrhL</fullName>
    </submittedName>
</protein>
<dbReference type="AlphaFoldDB" id="A0A317Q0F2"/>
<dbReference type="EMBL" id="QGTS01000008">
    <property type="protein sequence ID" value="PWW07829.1"/>
    <property type="molecule type" value="Genomic_DNA"/>
</dbReference>
<evidence type="ECO:0000256" key="1">
    <source>
        <dbReference type="SAM" id="Phobius"/>
    </source>
</evidence>
<feature type="transmembrane region" description="Helical" evidence="1">
    <location>
        <begin position="227"/>
        <end position="247"/>
    </location>
</feature>
<comment type="caution">
    <text evidence="3">The sequence shown here is derived from an EMBL/GenBank/DDBJ whole genome shotgun (WGS) entry which is preliminary data.</text>
</comment>
<feature type="transmembrane region" description="Helical" evidence="1">
    <location>
        <begin position="200"/>
        <end position="218"/>
    </location>
</feature>